<gene>
    <name evidence="2" type="ORF">UFOPK1493_03284</name>
</gene>
<proteinExistence type="predicted"/>
<name>A0A6J6F8U7_9ZZZZ</name>
<reference evidence="2" key="1">
    <citation type="submission" date="2020-05" db="EMBL/GenBank/DDBJ databases">
        <authorList>
            <person name="Chiriac C."/>
            <person name="Salcher M."/>
            <person name="Ghai R."/>
            <person name="Kavagutti S V."/>
        </authorList>
    </citation>
    <scope>NUCLEOTIDE SEQUENCE</scope>
</reference>
<dbReference type="EMBL" id="CAEZSR010000173">
    <property type="protein sequence ID" value="CAB4584069.1"/>
    <property type="molecule type" value="Genomic_DNA"/>
</dbReference>
<dbReference type="AlphaFoldDB" id="A0A6J6F8U7"/>
<organism evidence="2">
    <name type="scientific">freshwater metagenome</name>
    <dbReference type="NCBI Taxonomy" id="449393"/>
    <lineage>
        <taxon>unclassified sequences</taxon>
        <taxon>metagenomes</taxon>
        <taxon>ecological metagenomes</taxon>
    </lineage>
</organism>
<accession>A0A6J6F8U7</accession>
<evidence type="ECO:0000256" key="1">
    <source>
        <dbReference type="SAM" id="MobiDB-lite"/>
    </source>
</evidence>
<feature type="region of interest" description="Disordered" evidence="1">
    <location>
        <begin position="11"/>
        <end position="64"/>
    </location>
</feature>
<protein>
    <submittedName>
        <fullName evidence="2">Unannotated protein</fullName>
    </submittedName>
</protein>
<feature type="compositionally biased region" description="Low complexity" evidence="1">
    <location>
        <begin position="21"/>
        <end position="57"/>
    </location>
</feature>
<sequence>MAMVLVATGLTACGGDDPADTDAASSTADTASPQPATTEPATTAPATTEPATTPASEDGADPAVLERLRTILVRAEDLPPEAGWIEEPESEGEADAEPTDCLGLAFDAVGVQDLDASDGAVQRSFSAPDAPAFLTFGAAVSDPMPDLDRLAELVADCDGATDPDGTTYVVVRQPQFELVEESVSFLLNADQAGSMFNLLFVMAQRDDVTVFSAATAVVGEAEPDVEVVLGMVQLMLDRI</sequence>
<evidence type="ECO:0000313" key="2">
    <source>
        <dbReference type="EMBL" id="CAB4584069.1"/>
    </source>
</evidence>